<dbReference type="InterPro" id="IPR036641">
    <property type="entry name" value="HPT_dom_sf"/>
</dbReference>
<keyword evidence="8 11" id="KW-0472">Membrane</keyword>
<dbReference type="PROSITE" id="PS50112">
    <property type="entry name" value="PAS"/>
    <property type="match status" value="1"/>
</dbReference>
<evidence type="ECO:0000256" key="1">
    <source>
        <dbReference type="ARBA" id="ARBA00000085"/>
    </source>
</evidence>
<evidence type="ECO:0000256" key="4">
    <source>
        <dbReference type="ARBA" id="ARBA00022553"/>
    </source>
</evidence>
<feature type="domain" description="PAC" evidence="15">
    <location>
        <begin position="518"/>
        <end position="570"/>
    </location>
</feature>
<dbReference type="Gene3D" id="3.30.450.20">
    <property type="entry name" value="PAS domain"/>
    <property type="match status" value="4"/>
</dbReference>
<proteinExistence type="predicted"/>
<dbReference type="Gene3D" id="1.10.287.130">
    <property type="match status" value="1"/>
</dbReference>
<evidence type="ECO:0000256" key="5">
    <source>
        <dbReference type="ARBA" id="ARBA00022692"/>
    </source>
</evidence>
<evidence type="ECO:0000259" key="17">
    <source>
        <dbReference type="PROSITE" id="PS50894"/>
    </source>
</evidence>
<comment type="catalytic activity">
    <reaction evidence="1">
        <text>ATP + protein L-histidine = ADP + protein N-phospho-L-histidine.</text>
        <dbReference type="EC" id="2.7.13.3"/>
    </reaction>
</comment>
<keyword evidence="4 10" id="KW-0597">Phosphoprotein</keyword>
<evidence type="ECO:0000259" key="13">
    <source>
        <dbReference type="PROSITE" id="PS50110"/>
    </source>
</evidence>
<evidence type="ECO:0000256" key="8">
    <source>
        <dbReference type="ARBA" id="ARBA00023136"/>
    </source>
</evidence>
<dbReference type="EMBL" id="JACHXZ010000001">
    <property type="protein sequence ID" value="MBB3167439.1"/>
    <property type="molecule type" value="Genomic_DNA"/>
</dbReference>
<evidence type="ECO:0000256" key="10">
    <source>
        <dbReference type="PROSITE-ProRule" id="PRU00169"/>
    </source>
</evidence>
<dbReference type="CDD" id="cd16922">
    <property type="entry name" value="HATPase_EvgS-ArcB-TorS-like"/>
    <property type="match status" value="1"/>
</dbReference>
<keyword evidence="19" id="KW-1185">Reference proteome</keyword>
<dbReference type="GO" id="GO:0005524">
    <property type="term" value="F:ATP binding"/>
    <property type="evidence" value="ECO:0007669"/>
    <property type="project" value="UniProtKB-KW"/>
</dbReference>
<evidence type="ECO:0000256" key="11">
    <source>
        <dbReference type="SAM" id="Phobius"/>
    </source>
</evidence>
<dbReference type="PROSITE" id="PS50113">
    <property type="entry name" value="PAC"/>
    <property type="match status" value="2"/>
</dbReference>
<name>A0A839ULJ5_9GAMM</name>
<keyword evidence="7" id="KW-0902">Two-component regulatory system</keyword>
<dbReference type="Gene3D" id="3.30.450.350">
    <property type="entry name" value="CHASE domain"/>
    <property type="match status" value="1"/>
</dbReference>
<dbReference type="SUPFAM" id="SSF55874">
    <property type="entry name" value="ATPase domain of HSP90 chaperone/DNA topoisomerase II/histidine kinase"/>
    <property type="match status" value="1"/>
</dbReference>
<dbReference type="InterPro" id="IPR005467">
    <property type="entry name" value="His_kinase_dom"/>
</dbReference>
<feature type="transmembrane region" description="Helical" evidence="11">
    <location>
        <begin position="40"/>
        <end position="61"/>
    </location>
</feature>
<dbReference type="SUPFAM" id="SSF52172">
    <property type="entry name" value="CheY-like"/>
    <property type="match status" value="2"/>
</dbReference>
<dbReference type="GO" id="GO:0000155">
    <property type="term" value="F:phosphorelay sensor kinase activity"/>
    <property type="evidence" value="ECO:0007669"/>
    <property type="project" value="InterPro"/>
</dbReference>
<dbReference type="PANTHER" id="PTHR45339">
    <property type="entry name" value="HYBRID SIGNAL TRANSDUCTION HISTIDINE KINASE J"/>
    <property type="match status" value="1"/>
</dbReference>
<dbReference type="InterPro" id="IPR003594">
    <property type="entry name" value="HATPase_dom"/>
</dbReference>
<dbReference type="Pfam" id="PF00072">
    <property type="entry name" value="Response_reg"/>
    <property type="match status" value="1"/>
</dbReference>
<dbReference type="InterPro" id="IPR001610">
    <property type="entry name" value="PAC"/>
</dbReference>
<dbReference type="SMART" id="SM01079">
    <property type="entry name" value="CHASE"/>
    <property type="match status" value="1"/>
</dbReference>
<dbReference type="SUPFAM" id="SSF47226">
    <property type="entry name" value="Histidine-containing phosphotransfer domain, HPT domain"/>
    <property type="match status" value="1"/>
</dbReference>
<dbReference type="InterPro" id="IPR000014">
    <property type="entry name" value="PAS"/>
</dbReference>
<accession>A0A839ULJ5</accession>
<reference evidence="18 19" key="1">
    <citation type="submission" date="2020-08" db="EMBL/GenBank/DDBJ databases">
        <title>Genomic Encyclopedia of Type Strains, Phase III (KMG-III): the genomes of soil and plant-associated and newly described type strains.</title>
        <authorList>
            <person name="Whitman W."/>
        </authorList>
    </citation>
    <scope>NUCLEOTIDE SEQUENCE [LARGE SCALE GENOMIC DNA]</scope>
    <source>
        <strain evidence="18 19">CECT 8571</strain>
    </source>
</reference>
<dbReference type="Pfam" id="PF01627">
    <property type="entry name" value="Hpt"/>
    <property type="match status" value="1"/>
</dbReference>
<feature type="domain" description="CHASE" evidence="16">
    <location>
        <begin position="138"/>
        <end position="226"/>
    </location>
</feature>
<dbReference type="InterPro" id="IPR008207">
    <property type="entry name" value="Sig_transdc_His_kin_Hpt_dom"/>
</dbReference>
<evidence type="ECO:0000259" key="14">
    <source>
        <dbReference type="PROSITE" id="PS50112"/>
    </source>
</evidence>
<feature type="modified residue" description="Phosphohistidine" evidence="9">
    <location>
        <position position="1388"/>
    </location>
</feature>
<dbReference type="Pfam" id="PF08447">
    <property type="entry name" value="PAS_3"/>
    <property type="match status" value="3"/>
</dbReference>
<gene>
    <name evidence="18" type="ORF">FHS30_000615</name>
</gene>
<dbReference type="CDD" id="cd00130">
    <property type="entry name" value="PAS"/>
    <property type="match status" value="2"/>
</dbReference>
<dbReference type="RefSeq" id="WP_183908161.1">
    <property type="nucleotide sequence ID" value="NZ_JACHXZ010000001.1"/>
</dbReference>
<dbReference type="FunFam" id="3.30.565.10:FF:000010">
    <property type="entry name" value="Sensor histidine kinase RcsC"/>
    <property type="match status" value="1"/>
</dbReference>
<dbReference type="InterPro" id="IPR013655">
    <property type="entry name" value="PAS_fold_3"/>
</dbReference>
<dbReference type="PROSITE" id="PS50839">
    <property type="entry name" value="CHASE"/>
    <property type="match status" value="1"/>
</dbReference>
<evidence type="ECO:0000256" key="2">
    <source>
        <dbReference type="ARBA" id="ARBA00004370"/>
    </source>
</evidence>
<feature type="domain" description="HPt" evidence="17">
    <location>
        <begin position="1349"/>
        <end position="1442"/>
    </location>
</feature>
<evidence type="ECO:0000313" key="18">
    <source>
        <dbReference type="EMBL" id="MBB3167439.1"/>
    </source>
</evidence>
<dbReference type="CDD" id="cd00082">
    <property type="entry name" value="HisKA"/>
    <property type="match status" value="1"/>
</dbReference>
<evidence type="ECO:0000259" key="12">
    <source>
        <dbReference type="PROSITE" id="PS50109"/>
    </source>
</evidence>
<dbReference type="InterPro" id="IPR006189">
    <property type="entry name" value="CHASE_dom"/>
</dbReference>
<feature type="domain" description="Response regulatory" evidence="13">
    <location>
        <begin position="1199"/>
        <end position="1319"/>
    </location>
</feature>
<dbReference type="Pfam" id="PF00512">
    <property type="entry name" value="HisKA"/>
    <property type="match status" value="1"/>
</dbReference>
<dbReference type="InterPro" id="IPR035965">
    <property type="entry name" value="PAS-like_dom_sf"/>
</dbReference>
<dbReference type="SMART" id="SM00086">
    <property type="entry name" value="PAC"/>
    <property type="match status" value="2"/>
</dbReference>
<evidence type="ECO:0000259" key="15">
    <source>
        <dbReference type="PROSITE" id="PS50113"/>
    </source>
</evidence>
<feature type="domain" description="PAC" evidence="15">
    <location>
        <begin position="768"/>
        <end position="819"/>
    </location>
</feature>
<comment type="subcellular location">
    <subcellularLocation>
        <location evidence="2">Membrane</location>
    </subcellularLocation>
</comment>
<dbReference type="Gene3D" id="1.20.120.160">
    <property type="entry name" value="HPT domain"/>
    <property type="match status" value="1"/>
</dbReference>
<dbReference type="InterPro" id="IPR001789">
    <property type="entry name" value="Sig_transdc_resp-reg_receiver"/>
</dbReference>
<feature type="transmembrane region" description="Helical" evidence="11">
    <location>
        <begin position="294"/>
        <end position="313"/>
    </location>
</feature>
<dbReference type="SUPFAM" id="SSF47384">
    <property type="entry name" value="Homodimeric domain of signal transducing histidine kinase"/>
    <property type="match status" value="1"/>
</dbReference>
<dbReference type="SMART" id="SM00388">
    <property type="entry name" value="HisKA"/>
    <property type="match status" value="1"/>
</dbReference>
<dbReference type="EC" id="2.7.13.3" evidence="3"/>
<dbReference type="NCBIfam" id="TIGR00229">
    <property type="entry name" value="sensory_box"/>
    <property type="match status" value="3"/>
</dbReference>
<dbReference type="InterPro" id="IPR042240">
    <property type="entry name" value="CHASE_sf"/>
</dbReference>
<evidence type="ECO:0000313" key="19">
    <source>
        <dbReference type="Proteomes" id="UP000559987"/>
    </source>
</evidence>
<dbReference type="GO" id="GO:0005886">
    <property type="term" value="C:plasma membrane"/>
    <property type="evidence" value="ECO:0007669"/>
    <property type="project" value="UniProtKB-SubCell"/>
</dbReference>
<evidence type="ECO:0000256" key="7">
    <source>
        <dbReference type="ARBA" id="ARBA00023012"/>
    </source>
</evidence>
<dbReference type="PROSITE" id="PS50894">
    <property type="entry name" value="HPT"/>
    <property type="match status" value="1"/>
</dbReference>
<feature type="modified residue" description="4-aspartylphosphate" evidence="10">
    <location>
        <position position="1249"/>
    </location>
</feature>
<dbReference type="Proteomes" id="UP000559987">
    <property type="component" value="Unassembled WGS sequence"/>
</dbReference>
<dbReference type="Gene3D" id="3.40.50.2300">
    <property type="match status" value="1"/>
</dbReference>
<dbReference type="CDD" id="cd17546">
    <property type="entry name" value="REC_hyHK_CKI1_RcsC-like"/>
    <property type="match status" value="1"/>
</dbReference>
<dbReference type="InterPro" id="IPR000700">
    <property type="entry name" value="PAS-assoc_C"/>
</dbReference>
<dbReference type="InterPro" id="IPR003661">
    <property type="entry name" value="HisK_dim/P_dom"/>
</dbReference>
<protein>
    <recommendedName>
        <fullName evidence="3">histidine kinase</fullName>
        <ecNumber evidence="3">2.7.13.3</ecNumber>
    </recommendedName>
</protein>
<dbReference type="PROSITE" id="PS50109">
    <property type="entry name" value="HIS_KIN"/>
    <property type="match status" value="1"/>
</dbReference>
<dbReference type="InterPro" id="IPR011006">
    <property type="entry name" value="CheY-like_superfamily"/>
</dbReference>
<dbReference type="SMART" id="SM00448">
    <property type="entry name" value="REC"/>
    <property type="match status" value="1"/>
</dbReference>
<evidence type="ECO:0000256" key="6">
    <source>
        <dbReference type="ARBA" id="ARBA00022989"/>
    </source>
</evidence>
<keyword evidence="5 11" id="KW-0812">Transmembrane</keyword>
<dbReference type="Pfam" id="PF13188">
    <property type="entry name" value="PAS_8"/>
    <property type="match status" value="1"/>
</dbReference>
<feature type="domain" description="PAS" evidence="14">
    <location>
        <begin position="571"/>
        <end position="641"/>
    </location>
</feature>
<sequence>MSYNDRPKFSHRLYWIDHNRSNCSEFALRLARLTSSALPLMWVLILVLGLGLGLSAGAIYLDRLNSERYLQEQRALVLLQASTLRAQIEGNINSNIQSVLGLAAVIAAEPDINQEKFARYAAKIFAGRNQLRNLGGAPDMVMQLMYPMAGNEGAIGLNLAANAAQKQAALRARETGAIVVAGPVNLVQGGQAFIGRIPVFVGDDNAFWGAISAVIDLDRFYQASGVYDAPLRIALRGKDGLGAEGELFYGDQATFESAPILLDIGLATGSWQLAAMPIGGWSGYAPNRHWLRGALVLLIALILAPLGYSVLLLRRRIAEQARLQGLFSHSPVGLALCDARVGRVIEHNGTLRALLGEDVRGQPIEAVLQPNRESASAWTDILAGELSAVEMRATLADQSAQPQSLVVKAVRVSGAGSQPYIWVMVEDVTERERTSRELEDTNRQLSLVVDSTGVGFWDWHIFAKKIIVNDRWQQLLGLQLNEDHTVNAEDWQQWLHPQDKQRIEEFLAKAAVLTAENLTLDLRMRHVDGHWVWLHFSGRVVRWMGAKATRMVGTALDITASKRAAQKLIESQEQLNSFFSLSPVFMGISNAEGYFEVVNNHFVTKLGYDQDALNKMRILELIHPEDLEATKAAMRRLGAGKESVEFTSRLRAANGEYLSLVWSTRADPLRNKFYSTAVDMSETLRVQRAVERQQDMLEAMSEQGRIGAWEYDIPSKKSTWSLMAKEIHGVPPDFDPVVEETIKFYQAAGSAEQMTQCLMQGLKEAKPWRIELPIVTADGKHRWVASTGRTQMKNGRNVRMYGSFQDITERKNAEQQLLAAKEEAERAVKVKGEFLAMMSHEIRTPLNGVMGMLNLLKRTPLNANQSHHVDIAQRSAITLLSTINDILDFSKVDAGKLELAPRLFDLRQLLDDVVQILALSAHEKGIYLVLDQSHIPNVTVETDPDRLRQVLINLINNAIKFTEQGQVVVRAELDELRLSVAIIDTGIGMAEDTLADLFTPFSQVDSSSTRRFEGTGLGLAISRKLCQLLGGDVAVESSLGEGSTFRFNIQLAAVTEIPGQRLPWLGGAKVLVALENNPSRAALSQLLRATGAEVFEADGLEVTTELLTQCDYHWVFIGREYCLAQGLSAEHPGWQREHQRRVLVHGQQVDPDHQYMAQLGFTDRVAAPVTESRLVALLRGEQQAESVEPVTQDLAKGQKVLLVEDNAINREVATMMLEDLGCRVLAAETGRSALAVLKTNQDIGLVFMDCLMPEMDGLEATRRIRRGEAGVHAQTLTVVALTANAMRGDRERCMAAGMNDFVSKPINESDLVLVLKKWLSIEASSNRAMAASAEEVWDEKFARQAVRQRTDRLRWLLERFLDSYADVTERCASLLVDEDYPALQLLVHTVKGAAGQLGGRELQACADQLEHYVRQCDSAGIAVSMGKLKDANSRLAARLKQFLADTEDIEQR</sequence>
<dbReference type="PROSITE" id="PS50110">
    <property type="entry name" value="RESPONSE_REGULATORY"/>
    <property type="match status" value="1"/>
</dbReference>
<dbReference type="SMART" id="SM00091">
    <property type="entry name" value="PAS"/>
    <property type="match status" value="3"/>
</dbReference>
<organism evidence="18 19">
    <name type="scientific">Simiduia aestuariiviva</name>
    <dbReference type="NCBI Taxonomy" id="1510459"/>
    <lineage>
        <taxon>Bacteria</taxon>
        <taxon>Pseudomonadati</taxon>
        <taxon>Pseudomonadota</taxon>
        <taxon>Gammaproteobacteria</taxon>
        <taxon>Cellvibrionales</taxon>
        <taxon>Cellvibrionaceae</taxon>
        <taxon>Simiduia</taxon>
    </lineage>
</organism>
<dbReference type="Pfam" id="PF03924">
    <property type="entry name" value="CHASE"/>
    <property type="match status" value="1"/>
</dbReference>
<evidence type="ECO:0000256" key="9">
    <source>
        <dbReference type="PROSITE-ProRule" id="PRU00110"/>
    </source>
</evidence>
<feature type="domain" description="Histidine kinase" evidence="12">
    <location>
        <begin position="837"/>
        <end position="1053"/>
    </location>
</feature>
<dbReference type="SUPFAM" id="SSF55785">
    <property type="entry name" value="PYP-like sensor domain (PAS domain)"/>
    <property type="match status" value="4"/>
</dbReference>
<dbReference type="InterPro" id="IPR036097">
    <property type="entry name" value="HisK_dim/P_sf"/>
</dbReference>
<dbReference type="Pfam" id="PF02518">
    <property type="entry name" value="HATPase_c"/>
    <property type="match status" value="1"/>
</dbReference>
<dbReference type="Gene3D" id="2.10.70.100">
    <property type="match status" value="1"/>
</dbReference>
<dbReference type="Gene3D" id="3.30.565.10">
    <property type="entry name" value="Histidine kinase-like ATPase, C-terminal domain"/>
    <property type="match status" value="1"/>
</dbReference>
<dbReference type="PANTHER" id="PTHR45339:SF5">
    <property type="entry name" value="HISTIDINE KINASE"/>
    <property type="match status" value="1"/>
</dbReference>
<dbReference type="InterPro" id="IPR004358">
    <property type="entry name" value="Sig_transdc_His_kin-like_C"/>
</dbReference>
<comment type="caution">
    <text evidence="18">The sequence shown here is derived from an EMBL/GenBank/DDBJ whole genome shotgun (WGS) entry which is preliminary data.</text>
</comment>
<dbReference type="SMART" id="SM00387">
    <property type="entry name" value="HATPase_c"/>
    <property type="match status" value="1"/>
</dbReference>
<dbReference type="PRINTS" id="PR00344">
    <property type="entry name" value="BCTRLSENSOR"/>
</dbReference>
<keyword evidence="6 11" id="KW-1133">Transmembrane helix</keyword>
<evidence type="ECO:0000259" key="16">
    <source>
        <dbReference type="PROSITE" id="PS50839"/>
    </source>
</evidence>
<dbReference type="InterPro" id="IPR036890">
    <property type="entry name" value="HATPase_C_sf"/>
</dbReference>
<evidence type="ECO:0000256" key="3">
    <source>
        <dbReference type="ARBA" id="ARBA00012438"/>
    </source>
</evidence>